<dbReference type="AlphaFoldDB" id="A0A5C8QUS1"/>
<comment type="caution">
    <text evidence="1">The sequence shown here is derived from an EMBL/GenBank/DDBJ whole genome shotgun (WGS) entry which is preliminary data.</text>
</comment>
<dbReference type="EMBL" id="VMVH01000019">
    <property type="protein sequence ID" value="TVW28451.1"/>
    <property type="molecule type" value="Genomic_DNA"/>
</dbReference>
<name>A0A5C8QUS1_STREE</name>
<reference evidence="1 2" key="1">
    <citation type="submission" date="2019-07" db="EMBL/GenBank/DDBJ databases">
        <authorList>
            <person name="Mohale T."/>
        </authorList>
    </citation>
    <scope>NUCLEOTIDE SEQUENCE [LARGE SCALE GENOMIC DNA]</scope>
    <source>
        <strain evidence="1 2">NTPn 189</strain>
    </source>
</reference>
<dbReference type="Proteomes" id="UP000318940">
    <property type="component" value="Unassembled WGS sequence"/>
</dbReference>
<organism evidence="1 2">
    <name type="scientific">Streptococcus pneumoniae</name>
    <dbReference type="NCBI Taxonomy" id="1313"/>
    <lineage>
        <taxon>Bacteria</taxon>
        <taxon>Bacillati</taxon>
        <taxon>Bacillota</taxon>
        <taxon>Bacilli</taxon>
        <taxon>Lactobacillales</taxon>
        <taxon>Streptococcaceae</taxon>
        <taxon>Streptococcus</taxon>
    </lineage>
</organism>
<accession>A0A5C8QUS1</accession>
<evidence type="ECO:0000313" key="2">
    <source>
        <dbReference type="Proteomes" id="UP000318940"/>
    </source>
</evidence>
<protein>
    <submittedName>
        <fullName evidence="1">Uncharacterized protein</fullName>
    </submittedName>
</protein>
<sequence length="64" mass="7592">MEYSKFNLFYTLRKSLQSTSASLYRTQVQPAASFLIYSLIFIEYYLLANFFIQKEKPLLLRIAV</sequence>
<evidence type="ECO:0000313" key="1">
    <source>
        <dbReference type="EMBL" id="TVW28451.1"/>
    </source>
</evidence>
<gene>
    <name evidence="1" type="ORF">AZK02_02000</name>
</gene>
<proteinExistence type="predicted"/>